<reference evidence="1 2" key="1">
    <citation type="journal article" date="2023" name="Commun. Biol.">
        <title>Genome analysis of Parmales, the sister group of diatoms, reveals the evolutionary specialization of diatoms from phago-mixotrophs to photoautotrophs.</title>
        <authorList>
            <person name="Ban H."/>
            <person name="Sato S."/>
            <person name="Yoshikawa S."/>
            <person name="Yamada K."/>
            <person name="Nakamura Y."/>
            <person name="Ichinomiya M."/>
            <person name="Sato N."/>
            <person name="Blanc-Mathieu R."/>
            <person name="Endo H."/>
            <person name="Kuwata A."/>
            <person name="Ogata H."/>
        </authorList>
    </citation>
    <scope>NUCLEOTIDE SEQUENCE [LARGE SCALE GENOMIC DNA]</scope>
</reference>
<protein>
    <submittedName>
        <fullName evidence="1">Uncharacterized protein</fullName>
    </submittedName>
</protein>
<comment type="caution">
    <text evidence="1">The sequence shown here is derived from an EMBL/GenBank/DDBJ whole genome shotgun (WGS) entry which is preliminary data.</text>
</comment>
<name>A0ABQ6MCI0_9STRA</name>
<proteinExistence type="predicted"/>
<organism evidence="1 2">
    <name type="scientific">Tetraparma gracilis</name>
    <dbReference type="NCBI Taxonomy" id="2962635"/>
    <lineage>
        <taxon>Eukaryota</taxon>
        <taxon>Sar</taxon>
        <taxon>Stramenopiles</taxon>
        <taxon>Ochrophyta</taxon>
        <taxon>Bolidophyceae</taxon>
        <taxon>Parmales</taxon>
        <taxon>Triparmaceae</taxon>
        <taxon>Tetraparma</taxon>
    </lineage>
</organism>
<sequence>MYSTQTKAYTEIKKAQLRDRLAKEKNCSFTYSQDFVSQTVSVVDAERLKQVLEEEAKALNMTKRGFVYPPPRKKEDYAVHPSKPSQSRIDILSEEWVENEMHPENVKRVFDFKPGQKDFNTVPSNGKMIFGGSHAPKFTKEYQSHLIGDMKTLPRGKIVDDKNPEFFNSVHGGETEEGLFEEQQAERKKAEEEWLAKVCVDSLDFLVGGFVQKDKPDQLSRREDILKGKAQKTSLKIVRNAKLPSGKRVPLRAAPYSIFSKEEFEDPKDFTEDLRPNDATTYLATNEQGEGEDFFRYIHHHTGKPKSQTFVAKTKIKPLTDSERYSDARW</sequence>
<dbReference type="EMBL" id="BRYB01000139">
    <property type="protein sequence ID" value="GMI23809.1"/>
    <property type="molecule type" value="Genomic_DNA"/>
</dbReference>
<gene>
    <name evidence="1" type="ORF">TeGR_g5162</name>
</gene>
<accession>A0ABQ6MCI0</accession>
<keyword evidence="2" id="KW-1185">Reference proteome</keyword>
<dbReference type="PANTHER" id="PTHR33667">
    <property type="entry name" value="SI:DKEY-57N24.6"/>
    <property type="match status" value="1"/>
</dbReference>
<evidence type="ECO:0000313" key="2">
    <source>
        <dbReference type="Proteomes" id="UP001165060"/>
    </source>
</evidence>
<evidence type="ECO:0000313" key="1">
    <source>
        <dbReference type="EMBL" id="GMI23809.1"/>
    </source>
</evidence>
<dbReference type="PANTHER" id="PTHR33667:SF7">
    <property type="entry name" value="RIKEN CDNA 1810020O05 GENE"/>
    <property type="match status" value="1"/>
</dbReference>
<dbReference type="Proteomes" id="UP001165060">
    <property type="component" value="Unassembled WGS sequence"/>
</dbReference>